<dbReference type="InterPro" id="IPR005152">
    <property type="entry name" value="Lipase_secreted"/>
</dbReference>
<dbReference type="Pfam" id="PF03583">
    <property type="entry name" value="LIP"/>
    <property type="match status" value="1"/>
</dbReference>
<dbReference type="GO" id="GO:0016042">
    <property type="term" value="P:lipid catabolic process"/>
    <property type="evidence" value="ECO:0007669"/>
    <property type="project" value="InterPro"/>
</dbReference>
<dbReference type="AlphaFoldDB" id="A0A846WW28"/>
<organism evidence="1 2">
    <name type="scientific">Tsukamurella spumae</name>
    <dbReference type="NCBI Taxonomy" id="44753"/>
    <lineage>
        <taxon>Bacteria</taxon>
        <taxon>Bacillati</taxon>
        <taxon>Actinomycetota</taxon>
        <taxon>Actinomycetes</taxon>
        <taxon>Mycobacteriales</taxon>
        <taxon>Tsukamurellaceae</taxon>
        <taxon>Tsukamurella</taxon>
    </lineage>
</organism>
<keyword evidence="2" id="KW-1185">Reference proteome</keyword>
<dbReference type="EMBL" id="JAAXOQ010000002">
    <property type="protein sequence ID" value="NKY17064.1"/>
    <property type="molecule type" value="Genomic_DNA"/>
</dbReference>
<dbReference type="GO" id="GO:0004806">
    <property type="term" value="F:triacylglycerol lipase activity"/>
    <property type="evidence" value="ECO:0007669"/>
    <property type="project" value="InterPro"/>
</dbReference>
<reference evidence="1 2" key="1">
    <citation type="submission" date="2020-04" db="EMBL/GenBank/DDBJ databases">
        <title>MicrobeNet Type strains.</title>
        <authorList>
            <person name="Nicholson A.C."/>
        </authorList>
    </citation>
    <scope>NUCLEOTIDE SEQUENCE [LARGE SCALE GENOMIC DNA]</scope>
    <source>
        <strain evidence="1 2">DSM 44113</strain>
    </source>
</reference>
<dbReference type="SUPFAM" id="SSF53474">
    <property type="entry name" value="alpha/beta-Hydrolases"/>
    <property type="match status" value="1"/>
</dbReference>
<accession>A0A846WW28</accession>
<dbReference type="RefSeq" id="WP_168544190.1">
    <property type="nucleotide sequence ID" value="NZ_BAAAKS010000025.1"/>
</dbReference>
<dbReference type="Gene3D" id="1.10.260.130">
    <property type="match status" value="1"/>
</dbReference>
<sequence length="425" mass="44665">MTSRIPRPPLPEDDAFLVPAAGWADAAPGAILRSRRGELGVFGGVRIPHRAWQVQYRTADHSGAPQTSVATLILPAGAADGPRPLLSFQCAIDSLSPRSFPSYALRRGARAYGSATRWELLVIGMALSRGWAVVVPDHEGTSGNWGVPRESGYCTLDGIRAARAFAPFGVRPQDPTVLFGYSGGGLATAWAAELQPTYAPEIALGGAVLGSPVGNLRSTFLRLAGGPFGGLALAVVAGLYRAYPDFRTDLDAHSTPRARELLTSAAEFSTIGAVARFRGFDVGSVLTMPLEEFLARPAQVAMFADIEPGRAAPSCPLLVVQAVHDPIISVDDVDGLVATYRELGATVDYLRDGASEHLTALVLSVTPSLDWLAARIAGVPARDRTRSTVLAARPGVWGGLLRHGAVVARMAGGRVLGARRISPAA</sequence>
<dbReference type="PANTHER" id="PTHR34853">
    <property type="match status" value="1"/>
</dbReference>
<proteinExistence type="predicted"/>
<dbReference type="PANTHER" id="PTHR34853:SF1">
    <property type="entry name" value="LIPASE 5"/>
    <property type="match status" value="1"/>
</dbReference>
<dbReference type="PIRSF" id="PIRSF029171">
    <property type="entry name" value="Esterase_LipA"/>
    <property type="match status" value="1"/>
</dbReference>
<protein>
    <submittedName>
        <fullName evidence="1">Lipase</fullName>
    </submittedName>
</protein>
<dbReference type="InterPro" id="IPR029058">
    <property type="entry name" value="AB_hydrolase_fold"/>
</dbReference>
<evidence type="ECO:0000313" key="1">
    <source>
        <dbReference type="EMBL" id="NKY17064.1"/>
    </source>
</evidence>
<dbReference type="Proteomes" id="UP000582646">
    <property type="component" value="Unassembled WGS sequence"/>
</dbReference>
<comment type="caution">
    <text evidence="1">The sequence shown here is derived from an EMBL/GenBank/DDBJ whole genome shotgun (WGS) entry which is preliminary data.</text>
</comment>
<name>A0A846WW28_9ACTN</name>
<dbReference type="Gene3D" id="3.40.50.1820">
    <property type="entry name" value="alpha/beta hydrolase"/>
    <property type="match status" value="1"/>
</dbReference>
<evidence type="ECO:0000313" key="2">
    <source>
        <dbReference type="Proteomes" id="UP000582646"/>
    </source>
</evidence>
<gene>
    <name evidence="1" type="ORF">HF999_01560</name>
</gene>